<dbReference type="Pfam" id="PF14469">
    <property type="entry name" value="AKAP28"/>
    <property type="match status" value="1"/>
</dbReference>
<evidence type="ECO:0000313" key="2">
    <source>
        <dbReference type="Proteomes" id="UP001165082"/>
    </source>
</evidence>
<comment type="caution">
    <text evidence="1">The sequence shown here is derived from an EMBL/GenBank/DDBJ whole genome shotgun (WGS) entry which is preliminary data.</text>
</comment>
<evidence type="ECO:0000313" key="1">
    <source>
        <dbReference type="EMBL" id="GMH46471.1"/>
    </source>
</evidence>
<dbReference type="EMBL" id="BRXZ01001784">
    <property type="protein sequence ID" value="GMH46471.1"/>
    <property type="molecule type" value="Genomic_DNA"/>
</dbReference>
<protein>
    <submittedName>
        <fullName evidence="1">Uncharacterized protein</fullName>
    </submittedName>
</protein>
<dbReference type="OrthoDB" id="192291at2759"/>
<keyword evidence="2" id="KW-1185">Reference proteome</keyword>
<sequence length="131" mass="14482">MARFLAAAESFVKELLRYGTAYETSITEDIGSGDDPSKRVYKVIFAKPSKKVPVPPASAHIKVLVNFENTKYVVKGFIVEGKKQVFSTDFPFNEAWIDGVIARKIKLRDSFDFVGGSGFLKTRLNAVDGEG</sequence>
<gene>
    <name evidence="1" type="ORF">TrRE_jg8704</name>
</gene>
<organism evidence="1 2">
    <name type="scientific">Triparma retinervis</name>
    <dbReference type="NCBI Taxonomy" id="2557542"/>
    <lineage>
        <taxon>Eukaryota</taxon>
        <taxon>Sar</taxon>
        <taxon>Stramenopiles</taxon>
        <taxon>Ochrophyta</taxon>
        <taxon>Bolidophyceae</taxon>
        <taxon>Parmales</taxon>
        <taxon>Triparmaceae</taxon>
        <taxon>Triparma</taxon>
    </lineage>
</organism>
<dbReference type="AlphaFoldDB" id="A0A9W6Z654"/>
<accession>A0A9W6Z654</accession>
<proteinExistence type="predicted"/>
<dbReference type="InterPro" id="IPR025663">
    <property type="entry name" value="AKAP_28"/>
</dbReference>
<dbReference type="Proteomes" id="UP001165082">
    <property type="component" value="Unassembled WGS sequence"/>
</dbReference>
<name>A0A9W6Z654_9STRA</name>
<reference evidence="1" key="1">
    <citation type="submission" date="2022-07" db="EMBL/GenBank/DDBJ databases">
        <title>Genome analysis of Parmales, a sister group of diatoms, reveals the evolutionary specialization of diatoms from phago-mixotrophs to photoautotrophs.</title>
        <authorList>
            <person name="Ban H."/>
            <person name="Sato S."/>
            <person name="Yoshikawa S."/>
            <person name="Kazumasa Y."/>
            <person name="Nakamura Y."/>
            <person name="Ichinomiya M."/>
            <person name="Saitoh K."/>
            <person name="Sato N."/>
            <person name="Blanc-Mathieu R."/>
            <person name="Endo H."/>
            <person name="Kuwata A."/>
            <person name="Ogata H."/>
        </authorList>
    </citation>
    <scope>NUCLEOTIDE SEQUENCE</scope>
</reference>